<keyword evidence="4 6" id="KW-0732">Signal</keyword>
<dbReference type="AlphaFoldDB" id="A0AA40C9L7"/>
<evidence type="ECO:0000313" key="9">
    <source>
        <dbReference type="Proteomes" id="UP001174934"/>
    </source>
</evidence>
<keyword evidence="3" id="KW-0964">Secreted</keyword>
<accession>A0AA40C9L7</accession>
<protein>
    <recommendedName>
        <fullName evidence="7">Cell wall mannoprotein PIR1-like C-terminal domain-containing protein</fullName>
    </recommendedName>
</protein>
<feature type="signal peptide" evidence="6">
    <location>
        <begin position="1"/>
        <end position="17"/>
    </location>
</feature>
<dbReference type="GO" id="GO:0005199">
    <property type="term" value="F:structural constituent of cell wall"/>
    <property type="evidence" value="ECO:0007669"/>
    <property type="project" value="TreeGrafter"/>
</dbReference>
<dbReference type="EMBL" id="JAULSR010000002">
    <property type="protein sequence ID" value="KAK0629288.1"/>
    <property type="molecule type" value="Genomic_DNA"/>
</dbReference>
<comment type="subcellular location">
    <subcellularLocation>
        <location evidence="1">Secreted</location>
        <location evidence="1">Cell wall</location>
    </subcellularLocation>
</comment>
<dbReference type="PANTHER" id="PTHR47254:SF1">
    <property type="entry name" value="CELL WALL MANNOPROTEIN CIS3-RELATED"/>
    <property type="match status" value="1"/>
</dbReference>
<evidence type="ECO:0000256" key="5">
    <source>
        <dbReference type="ARBA" id="ARBA00038219"/>
    </source>
</evidence>
<evidence type="ECO:0000256" key="6">
    <source>
        <dbReference type="SAM" id="SignalP"/>
    </source>
</evidence>
<evidence type="ECO:0000256" key="4">
    <source>
        <dbReference type="ARBA" id="ARBA00022729"/>
    </source>
</evidence>
<reference evidence="8" key="1">
    <citation type="submission" date="2023-06" db="EMBL/GenBank/DDBJ databases">
        <title>Genome-scale phylogeny and comparative genomics of the fungal order Sordariales.</title>
        <authorList>
            <consortium name="Lawrence Berkeley National Laboratory"/>
            <person name="Hensen N."/>
            <person name="Bonometti L."/>
            <person name="Westerberg I."/>
            <person name="Brannstrom I.O."/>
            <person name="Guillou S."/>
            <person name="Cros-Aarteil S."/>
            <person name="Calhoun S."/>
            <person name="Haridas S."/>
            <person name="Kuo A."/>
            <person name="Mondo S."/>
            <person name="Pangilinan J."/>
            <person name="Riley R."/>
            <person name="LaButti K."/>
            <person name="Andreopoulos B."/>
            <person name="Lipzen A."/>
            <person name="Chen C."/>
            <person name="Yanf M."/>
            <person name="Daum C."/>
            <person name="Ng V."/>
            <person name="Clum A."/>
            <person name="Steindorff A."/>
            <person name="Ohm R."/>
            <person name="Martin F."/>
            <person name="Silar P."/>
            <person name="Natvig D."/>
            <person name="Lalanne C."/>
            <person name="Gautier V."/>
            <person name="Ament-velasquez S.L."/>
            <person name="Kruys A."/>
            <person name="Hutchinson M.I."/>
            <person name="Powell A.J."/>
            <person name="Barry K."/>
            <person name="Miller A.N."/>
            <person name="Grigoriev I.V."/>
            <person name="Debuchy R."/>
            <person name="Gladieux P."/>
            <person name="Thoren M.H."/>
            <person name="Johannesson H."/>
        </authorList>
    </citation>
    <scope>NUCLEOTIDE SEQUENCE</scope>
    <source>
        <strain evidence="8">SMH3391-2</strain>
    </source>
</reference>
<comment type="similarity">
    <text evidence="5">Belongs to the PIR protein family.</text>
</comment>
<dbReference type="Proteomes" id="UP001174934">
    <property type="component" value="Unassembled WGS sequence"/>
</dbReference>
<dbReference type="InterPro" id="IPR054508">
    <property type="entry name" value="PIR1-like_C"/>
</dbReference>
<feature type="chain" id="PRO_5041371280" description="Cell wall mannoprotein PIR1-like C-terminal domain-containing protein" evidence="6">
    <location>
        <begin position="18"/>
        <end position="289"/>
    </location>
</feature>
<organism evidence="8 9">
    <name type="scientific">Bombardia bombarda</name>
    <dbReference type="NCBI Taxonomy" id="252184"/>
    <lineage>
        <taxon>Eukaryota</taxon>
        <taxon>Fungi</taxon>
        <taxon>Dikarya</taxon>
        <taxon>Ascomycota</taxon>
        <taxon>Pezizomycotina</taxon>
        <taxon>Sordariomycetes</taxon>
        <taxon>Sordariomycetidae</taxon>
        <taxon>Sordariales</taxon>
        <taxon>Lasiosphaeriaceae</taxon>
        <taxon>Bombardia</taxon>
    </lineage>
</organism>
<keyword evidence="9" id="KW-1185">Reference proteome</keyword>
<dbReference type="GO" id="GO:0009277">
    <property type="term" value="C:fungal-type cell wall"/>
    <property type="evidence" value="ECO:0007669"/>
    <property type="project" value="TreeGrafter"/>
</dbReference>
<keyword evidence="2" id="KW-0134">Cell wall</keyword>
<dbReference type="GO" id="GO:0031505">
    <property type="term" value="P:fungal-type cell wall organization"/>
    <property type="evidence" value="ECO:0007669"/>
    <property type="project" value="TreeGrafter"/>
</dbReference>
<feature type="domain" description="Cell wall mannoprotein PIR1-like C-terminal" evidence="7">
    <location>
        <begin position="79"/>
        <end position="152"/>
    </location>
</feature>
<evidence type="ECO:0000256" key="1">
    <source>
        <dbReference type="ARBA" id="ARBA00004191"/>
    </source>
</evidence>
<name>A0AA40C9L7_9PEZI</name>
<evidence type="ECO:0000256" key="2">
    <source>
        <dbReference type="ARBA" id="ARBA00022512"/>
    </source>
</evidence>
<evidence type="ECO:0000259" key="7">
    <source>
        <dbReference type="Pfam" id="PF22799"/>
    </source>
</evidence>
<dbReference type="PANTHER" id="PTHR47254">
    <property type="entry name" value="CELL WALL MANNOPROTEIN CIS3-RELATED"/>
    <property type="match status" value="1"/>
</dbReference>
<dbReference type="Pfam" id="PF22799">
    <property type="entry name" value="PIR1-like_C"/>
    <property type="match status" value="1"/>
</dbReference>
<evidence type="ECO:0000256" key="3">
    <source>
        <dbReference type="ARBA" id="ARBA00022525"/>
    </source>
</evidence>
<comment type="caution">
    <text evidence="8">The sequence shown here is derived from an EMBL/GenBank/DDBJ whole genome shotgun (WGS) entry which is preliminary data.</text>
</comment>
<gene>
    <name evidence="8" type="ORF">B0T17DRAFT_633893</name>
</gene>
<proteinExistence type="inferred from homology"/>
<evidence type="ECO:0000313" key="8">
    <source>
        <dbReference type="EMBL" id="KAK0629288.1"/>
    </source>
</evidence>
<dbReference type="InterPro" id="IPR051153">
    <property type="entry name" value="Yeast_CWMannoprotein_PIR"/>
</dbReference>
<sequence>MKYQALALLTAVGSATAQGVTDKIAPTASAPAGCDASFDSTFEIVISSPENLAKRDAIINQKRSACPSNGVLVSELQDGVITDSHKRTGYIASNYQFQFDEPPQAGAIYTAGFSYCKNGSLALGGSSLFYQCQSGTFSNLYDRYWAPQCSPVEMMAMPCGGHEEAVSTNDEHVVATSFTATTVVVPLSDGQPQVLTTSLPIRLCQIDDGKPCCSSVMTKTSSSTTMTSSVPTLSSIPLVSSAPTRVPSGIGSGDLSSTFAISSMSLDLCLLALSHCFAFAVGRGMIGRR</sequence>